<organism evidence="1 2">
    <name type="scientific">Nibrella saemangeumensis</name>
    <dbReference type="NCBI Taxonomy" id="1084526"/>
    <lineage>
        <taxon>Bacteria</taxon>
        <taxon>Pseudomonadati</taxon>
        <taxon>Bacteroidota</taxon>
        <taxon>Cytophagia</taxon>
        <taxon>Cytophagales</taxon>
        <taxon>Spirosomataceae</taxon>
        <taxon>Nibrella</taxon>
    </lineage>
</organism>
<comment type="caution">
    <text evidence="1">The sequence shown here is derived from an EMBL/GenBank/DDBJ whole genome shotgun (WGS) entry which is preliminary data.</text>
</comment>
<evidence type="ECO:0000313" key="1">
    <source>
        <dbReference type="EMBL" id="GAA4465512.1"/>
    </source>
</evidence>
<sequence>MNEPEYPPLLTDGFQYITVTDIDRLMVKPFRQARRYEIAEGLKLLIEEISQLGLSGEVWVDGSFATRKPIPNDVDVVFLFDRDAVESLEGSNALRFRKLLLNRQVTLLHYHVDVYFIDKNNQLDRAKWQRVFGMNRTKTETKGIFVIQF</sequence>
<reference evidence="2" key="1">
    <citation type="journal article" date="2019" name="Int. J. Syst. Evol. Microbiol.">
        <title>The Global Catalogue of Microorganisms (GCM) 10K type strain sequencing project: providing services to taxonomists for standard genome sequencing and annotation.</title>
        <authorList>
            <consortium name="The Broad Institute Genomics Platform"/>
            <consortium name="The Broad Institute Genome Sequencing Center for Infectious Disease"/>
            <person name="Wu L."/>
            <person name="Ma J."/>
        </authorList>
    </citation>
    <scope>NUCLEOTIDE SEQUENCE [LARGE SCALE GENOMIC DNA]</scope>
    <source>
        <strain evidence="2">JCM 17927</strain>
    </source>
</reference>
<proteinExistence type="predicted"/>
<dbReference type="RefSeq" id="WP_345247485.1">
    <property type="nucleotide sequence ID" value="NZ_BAABHD010000079.1"/>
</dbReference>
<evidence type="ECO:0000313" key="2">
    <source>
        <dbReference type="Proteomes" id="UP001501175"/>
    </source>
</evidence>
<protein>
    <recommendedName>
        <fullName evidence="3">Polymerase nucleotidyl transferase domain-containing protein</fullName>
    </recommendedName>
</protein>
<name>A0ABP8NGP6_9BACT</name>
<evidence type="ECO:0008006" key="3">
    <source>
        <dbReference type="Google" id="ProtNLM"/>
    </source>
</evidence>
<dbReference type="EMBL" id="BAABHD010000079">
    <property type="protein sequence ID" value="GAA4465512.1"/>
    <property type="molecule type" value="Genomic_DNA"/>
</dbReference>
<gene>
    <name evidence="1" type="ORF">GCM10023189_46230</name>
</gene>
<keyword evidence="2" id="KW-1185">Reference proteome</keyword>
<dbReference type="Proteomes" id="UP001501175">
    <property type="component" value="Unassembled WGS sequence"/>
</dbReference>
<accession>A0ABP8NGP6</accession>
<dbReference type="InterPro" id="IPR053860">
    <property type="entry name" value="DUF6932"/>
</dbReference>
<dbReference type="Pfam" id="PF22014">
    <property type="entry name" value="DUF6932"/>
    <property type="match status" value="1"/>
</dbReference>